<evidence type="ECO:0000259" key="3">
    <source>
        <dbReference type="Pfam" id="PF21028"/>
    </source>
</evidence>
<evidence type="ECO:0000313" key="5">
    <source>
        <dbReference type="Proteomes" id="UP001378242"/>
    </source>
</evidence>
<dbReference type="InterPro" id="IPR048342">
    <property type="entry name" value="DUF1285_C"/>
</dbReference>
<dbReference type="Pfam" id="PF06938">
    <property type="entry name" value="DUF1285_N"/>
    <property type="match status" value="1"/>
</dbReference>
<organism evidence="4 5">
    <name type="scientific">Cobetia marina</name>
    <name type="common">Deleya marina</name>
    <dbReference type="NCBI Taxonomy" id="28258"/>
    <lineage>
        <taxon>Bacteria</taxon>
        <taxon>Pseudomonadati</taxon>
        <taxon>Pseudomonadota</taxon>
        <taxon>Gammaproteobacteria</taxon>
        <taxon>Oceanospirillales</taxon>
        <taxon>Halomonadaceae</taxon>
        <taxon>Cobetia</taxon>
    </lineage>
</organism>
<reference evidence="4 5" key="1">
    <citation type="submission" date="2024-02" db="EMBL/GenBank/DDBJ databases">
        <title>Bacteria isolated from the canopy kelp, Nereocystis luetkeana.</title>
        <authorList>
            <person name="Pfister C.A."/>
            <person name="Younker I.T."/>
            <person name="Light S.H."/>
        </authorList>
    </citation>
    <scope>NUCLEOTIDE SEQUENCE [LARGE SCALE GENOMIC DNA]</scope>
    <source>
        <strain evidence="4 5">TI.5.07</strain>
    </source>
</reference>
<dbReference type="Pfam" id="PF21028">
    <property type="entry name" value="DUF1285_C"/>
    <property type="match status" value="1"/>
</dbReference>
<comment type="caution">
    <text evidence="4">The sequence shown here is derived from an EMBL/GenBank/DDBJ whole genome shotgun (WGS) entry which is preliminary data.</text>
</comment>
<evidence type="ECO:0000256" key="1">
    <source>
        <dbReference type="SAM" id="MobiDB-lite"/>
    </source>
</evidence>
<feature type="domain" description="DUF1285" evidence="2">
    <location>
        <begin position="21"/>
        <end position="87"/>
    </location>
</feature>
<evidence type="ECO:0000313" key="4">
    <source>
        <dbReference type="EMBL" id="MEL0617098.1"/>
    </source>
</evidence>
<dbReference type="RefSeq" id="WP_341542425.1">
    <property type="nucleotide sequence ID" value="NZ_JBAKAP010000009.1"/>
</dbReference>
<sequence length="216" mass="24075">MNPAAILTRLGDRAGKDGPLPPVETWHPEHCGEMDLVIRADGRWVHEGTPIGRARLVHMLSRVMRREPDGSYCLVTPAEKVTIQVEDRPFLAVDCSRVESEPGQTPLGQTQPGQTALGEAEPQPQPDIWQLVTDQGDIVRLEGDTRLTLSETPDGLWLPEAPVRFGLAARLHRNLYYRLLEEAEMRELDNGDQALGFMSDGHWQMLGVLSARDLDT</sequence>
<feature type="compositionally biased region" description="Low complexity" evidence="1">
    <location>
        <begin position="102"/>
        <end position="115"/>
    </location>
</feature>
<dbReference type="Gene3D" id="3.10.540.10">
    <property type="entry name" value="duf1285 like domain"/>
    <property type="match status" value="1"/>
</dbReference>
<dbReference type="InterPro" id="IPR048341">
    <property type="entry name" value="DUF1285_N"/>
</dbReference>
<name>A0ABU9GGX4_COBMA</name>
<accession>A0ABU9GGX4</accession>
<feature type="domain" description="DUF1285" evidence="3">
    <location>
        <begin position="130"/>
        <end position="203"/>
    </location>
</feature>
<feature type="region of interest" description="Disordered" evidence="1">
    <location>
        <begin position="98"/>
        <end position="123"/>
    </location>
</feature>
<gene>
    <name evidence="4" type="ORF">V6243_09640</name>
</gene>
<evidence type="ECO:0000259" key="2">
    <source>
        <dbReference type="Pfam" id="PF06938"/>
    </source>
</evidence>
<dbReference type="PIRSF" id="PIRSF029557">
    <property type="entry name" value="UCP029557"/>
    <property type="match status" value="1"/>
</dbReference>
<dbReference type="InterPro" id="IPR023361">
    <property type="entry name" value="DUF1285_beta_roll_sf"/>
</dbReference>
<dbReference type="InterPro" id="IPR010707">
    <property type="entry name" value="DUF1285"/>
</dbReference>
<dbReference type="Proteomes" id="UP001378242">
    <property type="component" value="Unassembled WGS sequence"/>
</dbReference>
<keyword evidence="5" id="KW-1185">Reference proteome</keyword>
<proteinExistence type="predicted"/>
<protein>
    <submittedName>
        <fullName evidence="4">DUF1285 domain-containing protein</fullName>
    </submittedName>
</protein>
<dbReference type="Gene3D" id="2.30.270.10">
    <property type="entry name" value="duf1285 protein"/>
    <property type="match status" value="1"/>
</dbReference>
<dbReference type="EMBL" id="JBAKAP010000009">
    <property type="protein sequence ID" value="MEL0617098.1"/>
    <property type="molecule type" value="Genomic_DNA"/>
</dbReference>